<dbReference type="InterPro" id="IPR014729">
    <property type="entry name" value="Rossmann-like_a/b/a_fold"/>
</dbReference>
<dbReference type="Gene3D" id="3.40.50.620">
    <property type="entry name" value="HUPs"/>
    <property type="match status" value="1"/>
</dbReference>
<comment type="pathway">
    <text evidence="2 11">Cofactor biosynthesis; NAD(+) biosynthesis; deamido-NAD(+) from nicotinate D-ribonucleotide: step 1/1.</text>
</comment>
<comment type="similarity">
    <text evidence="3 11">Belongs to the NadD family.</text>
</comment>
<dbReference type="PANTHER" id="PTHR39321">
    <property type="entry name" value="NICOTINATE-NUCLEOTIDE ADENYLYLTRANSFERASE-RELATED"/>
    <property type="match status" value="1"/>
</dbReference>
<sequence>MRYKLPYARSGQVIGLLGGSFDPAHEGHVHITKAALKRFGLDRVWWLVSPANPLKTNGPAPLQKRLKHAQKVMQHPQVDVTDLESQLGTRYTAEMLDRLHQIYPGVTFVWLMGADNLAQFHRWQNWQGILATTPIGVIARPGQRIAARTSVAASIFERARVPARASQALGRVGTPAWCFVNVPMNDASSTEIRNSGDWTRE</sequence>
<evidence type="ECO:0000256" key="1">
    <source>
        <dbReference type="ARBA" id="ARBA00002324"/>
    </source>
</evidence>
<dbReference type="InterPro" id="IPR004821">
    <property type="entry name" value="Cyt_trans-like"/>
</dbReference>
<dbReference type="CDD" id="cd02165">
    <property type="entry name" value="NMNAT"/>
    <property type="match status" value="1"/>
</dbReference>
<dbReference type="AlphaFoldDB" id="A0A3N4UC84"/>
<dbReference type="RefSeq" id="WP_123792869.1">
    <property type="nucleotide sequence ID" value="NZ_RKQK01000002.1"/>
</dbReference>
<evidence type="ECO:0000256" key="8">
    <source>
        <dbReference type="ARBA" id="ARBA00022840"/>
    </source>
</evidence>
<dbReference type="SUPFAM" id="SSF52374">
    <property type="entry name" value="Nucleotidylyl transferase"/>
    <property type="match status" value="1"/>
</dbReference>
<evidence type="ECO:0000256" key="7">
    <source>
        <dbReference type="ARBA" id="ARBA00022741"/>
    </source>
</evidence>
<keyword evidence="5 11" id="KW-0808">Transferase</keyword>
<protein>
    <recommendedName>
        <fullName evidence="11">Probable nicotinate-nucleotide adenylyltransferase</fullName>
        <ecNumber evidence="11">2.7.7.18</ecNumber>
    </recommendedName>
    <alternativeName>
        <fullName evidence="11">Deamido-NAD(+) diphosphorylase</fullName>
    </alternativeName>
    <alternativeName>
        <fullName evidence="11">Deamido-NAD(+) pyrophosphorylase</fullName>
    </alternativeName>
    <alternativeName>
        <fullName evidence="11">Nicotinate mononucleotide adenylyltransferase</fullName>
        <shortName evidence="11">NaMN adenylyltransferase</shortName>
    </alternativeName>
</protein>
<dbReference type="NCBIfam" id="NF000845">
    <property type="entry name" value="PRK00071.2-4"/>
    <property type="match status" value="1"/>
</dbReference>
<dbReference type="NCBIfam" id="TIGR00482">
    <property type="entry name" value="nicotinate (nicotinamide) nucleotide adenylyltransferase"/>
    <property type="match status" value="1"/>
</dbReference>
<keyword evidence="6 11" id="KW-0548">Nucleotidyltransferase</keyword>
<evidence type="ECO:0000256" key="4">
    <source>
        <dbReference type="ARBA" id="ARBA00022642"/>
    </source>
</evidence>
<dbReference type="OrthoDB" id="5295945at2"/>
<evidence type="ECO:0000256" key="3">
    <source>
        <dbReference type="ARBA" id="ARBA00009014"/>
    </source>
</evidence>
<evidence type="ECO:0000256" key="9">
    <source>
        <dbReference type="ARBA" id="ARBA00023027"/>
    </source>
</evidence>
<gene>
    <name evidence="11" type="primary">nadD</name>
    <name evidence="13" type="ORF">EDD53_1837</name>
</gene>
<comment type="caution">
    <text evidence="13">The sequence shown here is derived from an EMBL/GenBank/DDBJ whole genome shotgun (WGS) entry which is preliminary data.</text>
</comment>
<evidence type="ECO:0000256" key="2">
    <source>
        <dbReference type="ARBA" id="ARBA00005019"/>
    </source>
</evidence>
<name>A0A3N4UC84_9RHOB</name>
<dbReference type="UniPathway" id="UPA00253">
    <property type="reaction ID" value="UER00332"/>
</dbReference>
<comment type="function">
    <text evidence="1 11">Catalyzes the reversible adenylation of nicotinate mononucleotide (NaMN) to nicotinic acid adenine dinucleotide (NaAD).</text>
</comment>
<keyword evidence="7 11" id="KW-0547">Nucleotide-binding</keyword>
<dbReference type="GO" id="GO:0005524">
    <property type="term" value="F:ATP binding"/>
    <property type="evidence" value="ECO:0007669"/>
    <property type="project" value="UniProtKB-KW"/>
</dbReference>
<organism evidence="13 14">
    <name type="scientific">Pacificibacter maritimus</name>
    <dbReference type="NCBI Taxonomy" id="762213"/>
    <lineage>
        <taxon>Bacteria</taxon>
        <taxon>Pseudomonadati</taxon>
        <taxon>Pseudomonadota</taxon>
        <taxon>Alphaproteobacteria</taxon>
        <taxon>Rhodobacterales</taxon>
        <taxon>Roseobacteraceae</taxon>
        <taxon>Pacificibacter</taxon>
    </lineage>
</organism>
<dbReference type="GO" id="GO:0009435">
    <property type="term" value="P:NAD+ biosynthetic process"/>
    <property type="evidence" value="ECO:0007669"/>
    <property type="project" value="UniProtKB-UniRule"/>
</dbReference>
<evidence type="ECO:0000313" key="13">
    <source>
        <dbReference type="EMBL" id="RPE67428.1"/>
    </source>
</evidence>
<evidence type="ECO:0000256" key="10">
    <source>
        <dbReference type="ARBA" id="ARBA00048721"/>
    </source>
</evidence>
<reference evidence="13 14" key="1">
    <citation type="submission" date="2018-11" db="EMBL/GenBank/DDBJ databases">
        <title>Genomic Encyclopedia of Type Strains, Phase IV (KMG-IV): sequencing the most valuable type-strain genomes for metagenomic binning, comparative biology and taxonomic classification.</title>
        <authorList>
            <person name="Goeker M."/>
        </authorList>
    </citation>
    <scope>NUCLEOTIDE SEQUENCE [LARGE SCALE GENOMIC DNA]</scope>
    <source>
        <strain evidence="13 14">DSM 104731</strain>
    </source>
</reference>
<proteinExistence type="inferred from homology"/>
<dbReference type="Pfam" id="PF01467">
    <property type="entry name" value="CTP_transf_like"/>
    <property type="match status" value="1"/>
</dbReference>
<dbReference type="NCBIfam" id="NF000843">
    <property type="entry name" value="PRK00071.2-2"/>
    <property type="match status" value="1"/>
</dbReference>
<evidence type="ECO:0000256" key="11">
    <source>
        <dbReference type="HAMAP-Rule" id="MF_00244"/>
    </source>
</evidence>
<evidence type="ECO:0000256" key="6">
    <source>
        <dbReference type="ARBA" id="ARBA00022695"/>
    </source>
</evidence>
<keyword evidence="14" id="KW-1185">Reference proteome</keyword>
<dbReference type="InterPro" id="IPR005248">
    <property type="entry name" value="NadD/NMNAT"/>
</dbReference>
<dbReference type="Proteomes" id="UP000269689">
    <property type="component" value="Unassembled WGS sequence"/>
</dbReference>
<dbReference type="GO" id="GO:0004515">
    <property type="term" value="F:nicotinate-nucleotide adenylyltransferase activity"/>
    <property type="evidence" value="ECO:0007669"/>
    <property type="project" value="UniProtKB-UniRule"/>
</dbReference>
<dbReference type="HAMAP" id="MF_00244">
    <property type="entry name" value="NaMN_adenylyltr"/>
    <property type="match status" value="1"/>
</dbReference>
<accession>A0A3N4UC84</accession>
<dbReference type="EC" id="2.7.7.18" evidence="11"/>
<keyword evidence="9 11" id="KW-0520">NAD</keyword>
<feature type="domain" description="Cytidyltransferase-like" evidence="12">
    <location>
        <begin position="16"/>
        <end position="194"/>
    </location>
</feature>
<comment type="catalytic activity">
    <reaction evidence="10 11">
        <text>nicotinate beta-D-ribonucleotide + ATP + H(+) = deamido-NAD(+) + diphosphate</text>
        <dbReference type="Rhea" id="RHEA:22860"/>
        <dbReference type="ChEBI" id="CHEBI:15378"/>
        <dbReference type="ChEBI" id="CHEBI:30616"/>
        <dbReference type="ChEBI" id="CHEBI:33019"/>
        <dbReference type="ChEBI" id="CHEBI:57502"/>
        <dbReference type="ChEBI" id="CHEBI:58437"/>
        <dbReference type="EC" id="2.7.7.18"/>
    </reaction>
</comment>
<dbReference type="PANTHER" id="PTHR39321:SF3">
    <property type="entry name" value="PHOSPHOPANTETHEINE ADENYLYLTRANSFERASE"/>
    <property type="match status" value="1"/>
</dbReference>
<keyword evidence="8 11" id="KW-0067">ATP-binding</keyword>
<keyword evidence="4 11" id="KW-0662">Pyridine nucleotide biosynthesis</keyword>
<evidence type="ECO:0000313" key="14">
    <source>
        <dbReference type="Proteomes" id="UP000269689"/>
    </source>
</evidence>
<dbReference type="EMBL" id="RKQK01000002">
    <property type="protein sequence ID" value="RPE67428.1"/>
    <property type="molecule type" value="Genomic_DNA"/>
</dbReference>
<evidence type="ECO:0000256" key="5">
    <source>
        <dbReference type="ARBA" id="ARBA00022679"/>
    </source>
</evidence>
<evidence type="ECO:0000259" key="12">
    <source>
        <dbReference type="Pfam" id="PF01467"/>
    </source>
</evidence>